<protein>
    <submittedName>
        <fullName evidence="8">TonB-dependent receptor</fullName>
    </submittedName>
</protein>
<dbReference type="NCBIfam" id="TIGR01782">
    <property type="entry name" value="TonB-Xanth-Caul"/>
    <property type="match status" value="1"/>
</dbReference>
<dbReference type="RefSeq" id="WP_105932552.1">
    <property type="nucleotide sequence ID" value="NZ_PVNO01000031.1"/>
</dbReference>
<feature type="domain" description="TonB-dependent receptor plug" evidence="7">
    <location>
        <begin position="54"/>
        <end position="156"/>
    </location>
</feature>
<name>A0ABX5CIY8_9ALTE</name>
<dbReference type="Gene3D" id="2.40.170.20">
    <property type="entry name" value="TonB-dependent receptor, beta-barrel domain"/>
    <property type="match status" value="1"/>
</dbReference>
<keyword evidence="4" id="KW-0798">TonB box</keyword>
<evidence type="ECO:0000259" key="6">
    <source>
        <dbReference type="Pfam" id="PF00593"/>
    </source>
</evidence>
<feature type="signal peptide" evidence="5">
    <location>
        <begin position="1"/>
        <end position="26"/>
    </location>
</feature>
<dbReference type="PANTHER" id="PTHR40980:SF3">
    <property type="entry name" value="TONB-DEPENDENT RECEPTOR-LIKE BETA-BARREL DOMAIN-CONTAINING PROTEIN"/>
    <property type="match status" value="1"/>
</dbReference>
<sequence length="968" mass="105457">MYRKTKLACSVAAVLASAISANSAFAQEAQPNNDVEVIEVSGIRSSVAKSMDVKRSSAGVVDAISAEDIGDFPDTNLAESLQRITGVSIDRSGGEGQLITVRGFGPQFNTVLVNGRQMASENDSRAFSFDTIASELVSSLDVHKTSTATMQSGGVGSTININTARPFALNGFKMAGSVKGVYDENSEETTPQFSGLISNTFNDDTFGVLLAISHQERETRLNQAQMDGWLENVGVPNPVTQSGEAWTGNVFSPRNYDHKVTFEERTRTNANLVFQYAPNDKLVVTADALYSDFDVESEATSYGHWFTAPNIQGVGDDGSLFDENGNRRSPTVDANGTIVDLYQEVGLATDMHAKTFDRLTDTYAIGLNFDYQYSDNLNLSFDLSHSEAEREANNGGGDQLSLIGYANRVRFQVDDNILPVASMFASPNGNIYSGQQELDGAIVTGPDGFPIYNPALTPDGVSNHLDEANSRAHVMLRRGWAVEDEVSQLRFDGEYVTDGSGLTEIRFGTQYSTETKSLTRWDNEGVGIHCTYCGYPDLPEIPAGSQYVFDAGSDFLSDVSGSGRMPTSWLAHDGEANFAFLESYYQSVNGESISFDAVRRNNSFEVEEDILSTYVEFDFEGEVADMFLSATAGVRYEMTDVTVNGTQAPITGLTILDQTEMLAGFGDAQSIATESDYDVLLPNFSVRLEITDDLIARFAASSTITRPTLNSMSPVTVITTTRQGGDLTSTSGNPALEPFKSDNLDLSLEYYYDEASYASIGYFRKLVSNFIVNSQEDKTFELADGSLLTDPSTGANTSAPDAGDEVAVFTNTLPNNGEDATVDGFELAIQHTFDNGFGVLANGTIVDSDAELDPFDINQVFALTGLSDSYNLVAFYETDDYQIRLAYNWRDEFVQSLTQGQGDGPTIVESYQQLDISGSYSVTDNVEIFFEGINLTEEFVHKRGRFSNHLLLVEDSGRRWALGVRGNF</sequence>
<reference evidence="9" key="1">
    <citation type="journal article" date="2020" name="Int. J. Syst. Evol. Microbiol.">
        <title>Alteromonas alba sp. nov., a marine bacterium isolated from the seawater of the West Pacific Ocean.</title>
        <authorList>
            <person name="Sun C."/>
            <person name="Wu Y.-H."/>
            <person name="Xamxidin M."/>
            <person name="Cheng H."/>
            <person name="Xu X.-W."/>
        </authorList>
    </citation>
    <scope>NUCLEOTIDE SEQUENCE [LARGE SCALE GENOMIC DNA]</scope>
    <source>
        <strain evidence="9">9a2</strain>
    </source>
</reference>
<dbReference type="InterPro" id="IPR012910">
    <property type="entry name" value="Plug_dom"/>
</dbReference>
<dbReference type="Pfam" id="PF07715">
    <property type="entry name" value="Plug"/>
    <property type="match status" value="1"/>
</dbReference>
<dbReference type="Pfam" id="PF00593">
    <property type="entry name" value="TonB_dep_Rec_b-barrel"/>
    <property type="match status" value="1"/>
</dbReference>
<dbReference type="InterPro" id="IPR010104">
    <property type="entry name" value="TonB_rcpt_bac"/>
</dbReference>
<proteinExistence type="inferred from homology"/>
<comment type="subcellular location">
    <subcellularLocation>
        <location evidence="1 4">Cell outer membrane</location>
    </subcellularLocation>
</comment>
<comment type="similarity">
    <text evidence="4">Belongs to the TonB-dependent receptor family.</text>
</comment>
<keyword evidence="9" id="KW-1185">Reference proteome</keyword>
<organism evidence="8 9">
    <name type="scientific">Alteromonas gracilis</name>
    <dbReference type="NCBI Taxonomy" id="1479524"/>
    <lineage>
        <taxon>Bacteria</taxon>
        <taxon>Pseudomonadati</taxon>
        <taxon>Pseudomonadota</taxon>
        <taxon>Gammaproteobacteria</taxon>
        <taxon>Alteromonadales</taxon>
        <taxon>Alteromonadaceae</taxon>
        <taxon>Alteromonas/Salinimonas group</taxon>
        <taxon>Alteromonas</taxon>
    </lineage>
</organism>
<dbReference type="Gene3D" id="2.170.130.10">
    <property type="entry name" value="TonB-dependent receptor, plug domain"/>
    <property type="match status" value="1"/>
</dbReference>
<evidence type="ECO:0000256" key="3">
    <source>
        <dbReference type="ARBA" id="ARBA00023237"/>
    </source>
</evidence>
<keyword evidence="8" id="KW-0675">Receptor</keyword>
<evidence type="ECO:0000256" key="5">
    <source>
        <dbReference type="SAM" id="SignalP"/>
    </source>
</evidence>
<evidence type="ECO:0000256" key="2">
    <source>
        <dbReference type="ARBA" id="ARBA00023136"/>
    </source>
</evidence>
<dbReference type="InterPro" id="IPR037066">
    <property type="entry name" value="Plug_dom_sf"/>
</dbReference>
<evidence type="ECO:0000256" key="1">
    <source>
        <dbReference type="ARBA" id="ARBA00004442"/>
    </source>
</evidence>
<dbReference type="InterPro" id="IPR000531">
    <property type="entry name" value="Beta-barrel_TonB"/>
</dbReference>
<dbReference type="CDD" id="cd01347">
    <property type="entry name" value="ligand_gated_channel"/>
    <property type="match status" value="1"/>
</dbReference>
<dbReference type="EMBL" id="PVNO01000031">
    <property type="protein sequence ID" value="PRO67534.1"/>
    <property type="molecule type" value="Genomic_DNA"/>
</dbReference>
<feature type="chain" id="PRO_5046286140" evidence="5">
    <location>
        <begin position="27"/>
        <end position="968"/>
    </location>
</feature>
<keyword evidence="5" id="KW-0732">Signal</keyword>
<evidence type="ECO:0000259" key="7">
    <source>
        <dbReference type="Pfam" id="PF07715"/>
    </source>
</evidence>
<dbReference type="PANTHER" id="PTHR40980">
    <property type="entry name" value="PLUG DOMAIN-CONTAINING PROTEIN"/>
    <property type="match status" value="1"/>
</dbReference>
<keyword evidence="3" id="KW-0998">Cell outer membrane</keyword>
<accession>A0ABX5CIY8</accession>
<dbReference type="Proteomes" id="UP000239539">
    <property type="component" value="Unassembled WGS sequence"/>
</dbReference>
<comment type="caution">
    <text evidence="8">The sequence shown here is derived from an EMBL/GenBank/DDBJ whole genome shotgun (WGS) entry which is preliminary data.</text>
</comment>
<evidence type="ECO:0000313" key="8">
    <source>
        <dbReference type="EMBL" id="PRO67534.1"/>
    </source>
</evidence>
<keyword evidence="2 4" id="KW-0472">Membrane</keyword>
<dbReference type="SUPFAM" id="SSF56935">
    <property type="entry name" value="Porins"/>
    <property type="match status" value="1"/>
</dbReference>
<feature type="domain" description="TonB-dependent receptor-like beta-barrel" evidence="6">
    <location>
        <begin position="484"/>
        <end position="935"/>
    </location>
</feature>
<evidence type="ECO:0000256" key="4">
    <source>
        <dbReference type="RuleBase" id="RU003357"/>
    </source>
</evidence>
<gene>
    <name evidence="8" type="ORF">C6Y39_17770</name>
</gene>
<evidence type="ECO:0000313" key="9">
    <source>
        <dbReference type="Proteomes" id="UP000239539"/>
    </source>
</evidence>
<dbReference type="InterPro" id="IPR036942">
    <property type="entry name" value="Beta-barrel_TonB_sf"/>
</dbReference>